<feature type="compositionally biased region" description="Polar residues" evidence="1">
    <location>
        <begin position="194"/>
        <end position="219"/>
    </location>
</feature>
<protein>
    <submittedName>
        <fullName evidence="2">Uncharacterized protein</fullName>
    </submittedName>
</protein>
<feature type="region of interest" description="Disordered" evidence="1">
    <location>
        <begin position="193"/>
        <end position="219"/>
    </location>
</feature>
<reference evidence="2 3" key="1">
    <citation type="submission" date="2008-07" db="EMBL/GenBank/DDBJ databases">
        <authorList>
            <person name="El-Sayed N."/>
            <person name="Caler E."/>
            <person name="Inman J."/>
            <person name="Amedeo P."/>
            <person name="Hass B."/>
            <person name="Wortman J."/>
        </authorList>
    </citation>
    <scope>NUCLEOTIDE SEQUENCE [LARGE SCALE GENOMIC DNA]</scope>
    <source>
        <strain evidence="3">ATCC 50983 / TXsc</strain>
    </source>
</reference>
<organism evidence="3">
    <name type="scientific">Perkinsus marinus (strain ATCC 50983 / TXsc)</name>
    <dbReference type="NCBI Taxonomy" id="423536"/>
    <lineage>
        <taxon>Eukaryota</taxon>
        <taxon>Sar</taxon>
        <taxon>Alveolata</taxon>
        <taxon>Perkinsozoa</taxon>
        <taxon>Perkinsea</taxon>
        <taxon>Perkinsida</taxon>
        <taxon>Perkinsidae</taxon>
        <taxon>Perkinsus</taxon>
    </lineage>
</organism>
<evidence type="ECO:0000313" key="2">
    <source>
        <dbReference type="EMBL" id="EER07814.1"/>
    </source>
</evidence>
<gene>
    <name evidence="2" type="ORF">Pmar_PMAR022021</name>
</gene>
<feature type="region of interest" description="Disordered" evidence="1">
    <location>
        <begin position="300"/>
        <end position="337"/>
    </location>
</feature>
<keyword evidence="3" id="KW-1185">Reference proteome</keyword>
<name>C5L629_PERM5</name>
<evidence type="ECO:0000256" key="1">
    <source>
        <dbReference type="SAM" id="MobiDB-lite"/>
    </source>
</evidence>
<evidence type="ECO:0000313" key="3">
    <source>
        <dbReference type="Proteomes" id="UP000007800"/>
    </source>
</evidence>
<dbReference type="InParanoid" id="C5L629"/>
<dbReference type="AlphaFoldDB" id="C5L629"/>
<dbReference type="Proteomes" id="UP000007800">
    <property type="component" value="Unassembled WGS sequence"/>
</dbReference>
<proteinExistence type="predicted"/>
<feature type="compositionally biased region" description="Low complexity" evidence="1">
    <location>
        <begin position="324"/>
        <end position="337"/>
    </location>
</feature>
<dbReference type="GeneID" id="9043019"/>
<accession>C5L629</accession>
<dbReference type="RefSeq" id="XP_002775998.1">
    <property type="nucleotide sequence ID" value="XM_002775952.1"/>
</dbReference>
<sequence>MRRGMFNQFEQEVMRLTLVKGSTFVPEVWTSLSPELRLFIVTGETVFPDAKPGQELTVEMMLDVTSQWENTENYPILLPLKIPAEDSNRLEGHTFDTIAQQAWKRYESEMSYIETESPEDKCFYRALTVAETRFCRVRDGEEEAYPMDGSAMAIPWETKGDHDETLQEIARDPKNGYVDSATKEPTRVVDEATAATTASNDAKVTTPQVDVTGNDGSSSKWDKNWYGSSSKWSGEWYDTTGSASKYKVNWYETPQLEGKVLLQPVCDSPPTVTNDEEAQGGSSCSKSVFLSDVMKSTYEGGSVEVKSSEKGKKKKSKGSKDEGSSSSSSSSSSSIESILLLEELEELNTIDE</sequence>
<dbReference type="EMBL" id="GG679680">
    <property type="protein sequence ID" value="EER07814.1"/>
    <property type="molecule type" value="Genomic_DNA"/>
</dbReference>